<proteinExistence type="predicted"/>
<dbReference type="GO" id="GO:0032259">
    <property type="term" value="P:methylation"/>
    <property type="evidence" value="ECO:0007669"/>
    <property type="project" value="UniProtKB-KW"/>
</dbReference>
<dbReference type="GO" id="GO:0008168">
    <property type="term" value="F:methyltransferase activity"/>
    <property type="evidence" value="ECO:0007669"/>
    <property type="project" value="UniProtKB-KW"/>
</dbReference>
<dbReference type="Proteomes" id="UP000762676">
    <property type="component" value="Unassembled WGS sequence"/>
</dbReference>
<dbReference type="Gene3D" id="3.40.50.150">
    <property type="entry name" value="Vaccinia Virus protein VP39"/>
    <property type="match status" value="1"/>
</dbReference>
<keyword evidence="1" id="KW-0808">Transferase</keyword>
<reference evidence="1 2" key="1">
    <citation type="journal article" date="2021" name="Elife">
        <title>Chloroplast acquisition without the gene transfer in kleptoplastic sea slugs, Plakobranchus ocellatus.</title>
        <authorList>
            <person name="Maeda T."/>
            <person name="Takahashi S."/>
            <person name="Yoshida T."/>
            <person name="Shimamura S."/>
            <person name="Takaki Y."/>
            <person name="Nagai Y."/>
            <person name="Toyoda A."/>
            <person name="Suzuki Y."/>
            <person name="Arimoto A."/>
            <person name="Ishii H."/>
            <person name="Satoh N."/>
            <person name="Nishiyama T."/>
            <person name="Hasebe M."/>
            <person name="Maruyama T."/>
            <person name="Minagawa J."/>
            <person name="Obokata J."/>
            <person name="Shigenobu S."/>
        </authorList>
    </citation>
    <scope>NUCLEOTIDE SEQUENCE [LARGE SCALE GENOMIC DNA]</scope>
</reference>
<keyword evidence="1" id="KW-0489">Methyltransferase</keyword>
<protein>
    <submittedName>
        <fullName evidence="1">S-adenosyl methyltransferase</fullName>
    </submittedName>
</protein>
<dbReference type="EMBL" id="BMAT01001292">
    <property type="protein sequence ID" value="GFR82807.1"/>
    <property type="molecule type" value="Genomic_DNA"/>
</dbReference>
<dbReference type="SUPFAM" id="SSF53335">
    <property type="entry name" value="S-adenosyl-L-methionine-dependent methyltransferases"/>
    <property type="match status" value="1"/>
</dbReference>
<accession>A0AAV4GAY6</accession>
<evidence type="ECO:0000313" key="1">
    <source>
        <dbReference type="EMBL" id="GFR82807.1"/>
    </source>
</evidence>
<dbReference type="Pfam" id="PF04672">
    <property type="entry name" value="Methyltransf_19"/>
    <property type="match status" value="1"/>
</dbReference>
<evidence type="ECO:0000313" key="2">
    <source>
        <dbReference type="Proteomes" id="UP000762676"/>
    </source>
</evidence>
<dbReference type="InterPro" id="IPR029063">
    <property type="entry name" value="SAM-dependent_MTases_sf"/>
</dbReference>
<keyword evidence="2" id="KW-1185">Reference proteome</keyword>
<gene>
    <name evidence="1" type="ORF">ElyMa_000635600</name>
</gene>
<sequence length="245" mass="27371">MNAPVIPNTGRILDVWLGGKHHTPADQDAAILFNSIYDRFPEVFQTLRQFIVRASQQLNQQGIDRFLVLGAGIPSCNNVHEAVPNARVLYTDIDPYNINLGKQLLQNTSRADYSYCDANDFSTCDKDALKQIFGTNSESPIGYVVVGITVFMRDEAVSSLFQSLYNHAPSGSQVIFDLDSHALTHYPEALEILGDNFNMRTPSEFSALIKPWRISEPGIQPVQTWNNQQQETDLPVFMYGGVATK</sequence>
<name>A0AAV4GAY6_9GAST</name>
<dbReference type="AlphaFoldDB" id="A0AAV4GAY6"/>
<organism evidence="1 2">
    <name type="scientific">Elysia marginata</name>
    <dbReference type="NCBI Taxonomy" id="1093978"/>
    <lineage>
        <taxon>Eukaryota</taxon>
        <taxon>Metazoa</taxon>
        <taxon>Spiralia</taxon>
        <taxon>Lophotrochozoa</taxon>
        <taxon>Mollusca</taxon>
        <taxon>Gastropoda</taxon>
        <taxon>Heterobranchia</taxon>
        <taxon>Euthyneura</taxon>
        <taxon>Panpulmonata</taxon>
        <taxon>Sacoglossa</taxon>
        <taxon>Placobranchoidea</taxon>
        <taxon>Plakobranchidae</taxon>
        <taxon>Elysia</taxon>
    </lineage>
</organism>
<dbReference type="InterPro" id="IPR006764">
    <property type="entry name" value="SAM_dep_MeTrfase_SAV2177_type"/>
</dbReference>
<comment type="caution">
    <text evidence="1">The sequence shown here is derived from an EMBL/GenBank/DDBJ whole genome shotgun (WGS) entry which is preliminary data.</text>
</comment>